<keyword evidence="8" id="KW-0804">Transcription</keyword>
<dbReference type="SUPFAM" id="SSF47676">
    <property type="entry name" value="Conserved domain common to transcription factors TFIIS, elongin A, CRSP70"/>
    <property type="match status" value="1"/>
</dbReference>
<evidence type="ECO:0000256" key="4">
    <source>
        <dbReference type="ARBA" id="ARBA00022833"/>
    </source>
</evidence>
<dbReference type="SMART" id="SM00509">
    <property type="entry name" value="TFS2N"/>
    <property type="match status" value="1"/>
</dbReference>
<evidence type="ECO:0000256" key="3">
    <source>
        <dbReference type="ARBA" id="ARBA00022771"/>
    </source>
</evidence>
<dbReference type="KEGG" id="zju:107414049"/>
<evidence type="ECO:0000256" key="6">
    <source>
        <dbReference type="PROSITE-ProRule" id="PRU00472"/>
    </source>
</evidence>
<comment type="similarity">
    <text evidence="8">Belongs to the TFS-II family.</text>
</comment>
<dbReference type="Gene3D" id="1.10.472.30">
    <property type="entry name" value="Transcription elongation factor S-II, central domain"/>
    <property type="match status" value="1"/>
</dbReference>
<dbReference type="PROSITE" id="PS51321">
    <property type="entry name" value="TFIIS_CENTRAL"/>
    <property type="match status" value="1"/>
</dbReference>
<dbReference type="GeneID" id="107414049"/>
<accession>A0A6P3ZES0</accession>
<dbReference type="CDD" id="cd13749">
    <property type="entry name" value="Zn-ribbon_TFIIS"/>
    <property type="match status" value="1"/>
</dbReference>
<keyword evidence="5 7" id="KW-0539">Nucleus</keyword>
<keyword evidence="13" id="KW-0251">Elongation factor</keyword>
<dbReference type="PANTHER" id="PTHR11477:SF0">
    <property type="entry name" value="IP08861P-RELATED"/>
    <property type="match status" value="1"/>
</dbReference>
<dbReference type="InterPro" id="IPR003617">
    <property type="entry name" value="TFIIS/CRSP70_N_sub"/>
</dbReference>
<evidence type="ECO:0000259" key="11">
    <source>
        <dbReference type="PROSITE" id="PS51321"/>
    </source>
</evidence>
<dbReference type="GO" id="GO:0003677">
    <property type="term" value="F:DNA binding"/>
    <property type="evidence" value="ECO:0007669"/>
    <property type="project" value="UniProtKB-KW"/>
</dbReference>
<dbReference type="Pfam" id="PF07500">
    <property type="entry name" value="TFIIS_M"/>
    <property type="match status" value="1"/>
</dbReference>
<dbReference type="GO" id="GO:0008270">
    <property type="term" value="F:zinc ion binding"/>
    <property type="evidence" value="ECO:0007669"/>
    <property type="project" value="UniProtKB-UniRule"/>
</dbReference>
<keyword evidence="8" id="KW-0238">DNA-binding</keyword>
<protein>
    <recommendedName>
        <fullName evidence="8">Transcription elongation factor</fullName>
    </recommendedName>
</protein>
<evidence type="ECO:0000259" key="10">
    <source>
        <dbReference type="PROSITE" id="PS51319"/>
    </source>
</evidence>
<evidence type="ECO:0000256" key="2">
    <source>
        <dbReference type="ARBA" id="ARBA00022723"/>
    </source>
</evidence>
<comment type="subcellular location">
    <subcellularLocation>
        <location evidence="1 7 8">Nucleus</location>
    </subcellularLocation>
</comment>
<dbReference type="NCBIfam" id="TIGR01385">
    <property type="entry name" value="TFSII"/>
    <property type="match status" value="1"/>
</dbReference>
<feature type="domain" description="TFIIS central" evidence="11">
    <location>
        <begin position="199"/>
        <end position="322"/>
    </location>
</feature>
<keyword evidence="13" id="KW-0648">Protein biosynthesis</keyword>
<keyword evidence="2 8" id="KW-0479">Metal-binding</keyword>
<dbReference type="SMART" id="SM00440">
    <property type="entry name" value="ZnF_C2C2"/>
    <property type="match status" value="1"/>
</dbReference>
<dbReference type="RefSeq" id="XP_015877632.2">
    <property type="nucleotide sequence ID" value="XM_016022146.4"/>
</dbReference>
<dbReference type="CDD" id="cd00183">
    <property type="entry name" value="TFIIS_I"/>
    <property type="match status" value="1"/>
</dbReference>
<dbReference type="InterPro" id="IPR001222">
    <property type="entry name" value="Znf_TFIIS"/>
</dbReference>
<dbReference type="InterPro" id="IPR003618">
    <property type="entry name" value="TFIIS_cen_dom"/>
</dbReference>
<dbReference type="Gene3D" id="1.20.930.10">
    <property type="entry name" value="Conserved domain common to transcription factors TFIIS, elongin A, CRSP70"/>
    <property type="match status" value="1"/>
</dbReference>
<keyword evidence="8" id="KW-0805">Transcription regulation</keyword>
<dbReference type="GO" id="GO:0005634">
    <property type="term" value="C:nucleus"/>
    <property type="evidence" value="ECO:0007669"/>
    <property type="project" value="UniProtKB-SubCell"/>
</dbReference>
<dbReference type="SMART" id="SM00510">
    <property type="entry name" value="TFS2M"/>
    <property type="match status" value="1"/>
</dbReference>
<dbReference type="PIRSF" id="PIRSF006704">
    <property type="entry name" value="TF_IIS"/>
    <property type="match status" value="1"/>
</dbReference>
<evidence type="ECO:0000256" key="5">
    <source>
        <dbReference type="ARBA" id="ARBA00023242"/>
    </source>
</evidence>
<evidence type="ECO:0000313" key="13">
    <source>
        <dbReference type="RefSeq" id="XP_015877632.2"/>
    </source>
</evidence>
<proteinExistence type="inferred from homology"/>
<reference evidence="13" key="1">
    <citation type="submission" date="2025-08" db="UniProtKB">
        <authorList>
            <consortium name="RefSeq"/>
        </authorList>
    </citation>
    <scope>IDENTIFICATION</scope>
    <source>
        <tissue evidence="13">Seedling</tissue>
    </source>
</reference>
<dbReference type="PROSITE" id="PS51319">
    <property type="entry name" value="TFIIS_N"/>
    <property type="match status" value="1"/>
</dbReference>
<dbReference type="InParanoid" id="A0A6P3ZES0"/>
<dbReference type="SUPFAM" id="SSF46942">
    <property type="entry name" value="Elongation factor TFIIS domain 2"/>
    <property type="match status" value="1"/>
</dbReference>
<dbReference type="InterPro" id="IPR035100">
    <property type="entry name" value="TF_IIS-typ"/>
</dbReference>
<dbReference type="PROSITE" id="PS00466">
    <property type="entry name" value="ZF_TFIIS_1"/>
    <property type="match status" value="1"/>
</dbReference>
<organism evidence="12 13">
    <name type="scientific">Ziziphus jujuba</name>
    <name type="common">Chinese jujube</name>
    <name type="synonym">Ziziphus sativa</name>
    <dbReference type="NCBI Taxonomy" id="326968"/>
    <lineage>
        <taxon>Eukaryota</taxon>
        <taxon>Viridiplantae</taxon>
        <taxon>Streptophyta</taxon>
        <taxon>Embryophyta</taxon>
        <taxon>Tracheophyta</taxon>
        <taxon>Spermatophyta</taxon>
        <taxon>Magnoliopsida</taxon>
        <taxon>eudicotyledons</taxon>
        <taxon>Gunneridae</taxon>
        <taxon>Pentapetalae</taxon>
        <taxon>rosids</taxon>
        <taxon>fabids</taxon>
        <taxon>Rosales</taxon>
        <taxon>Rhamnaceae</taxon>
        <taxon>Paliureae</taxon>
        <taxon>Ziziphus</taxon>
    </lineage>
</organism>
<dbReference type="GO" id="GO:0006368">
    <property type="term" value="P:transcription elongation by RNA polymerase II"/>
    <property type="evidence" value="ECO:0007669"/>
    <property type="project" value="InterPro"/>
</dbReference>
<dbReference type="InterPro" id="IPR035441">
    <property type="entry name" value="TFIIS/LEDGF_dom_sf"/>
</dbReference>
<dbReference type="Pfam" id="PF01096">
    <property type="entry name" value="Zn_ribbon_TFIIS"/>
    <property type="match status" value="1"/>
</dbReference>
<dbReference type="PANTHER" id="PTHR11477">
    <property type="entry name" value="TRANSCRIPTION FACTOR S-II ZINC FINGER DOMAIN-CONTAINING PROTEIN"/>
    <property type="match status" value="1"/>
</dbReference>
<keyword evidence="12" id="KW-1185">Reference proteome</keyword>
<dbReference type="AlphaFoldDB" id="A0A6P3ZES0"/>
<evidence type="ECO:0000259" key="9">
    <source>
        <dbReference type="PROSITE" id="PS51133"/>
    </source>
</evidence>
<feature type="domain" description="TFIIS N-terminal" evidence="10">
    <location>
        <begin position="7"/>
        <end position="86"/>
    </location>
</feature>
<dbReference type="PROSITE" id="PS51133">
    <property type="entry name" value="ZF_TFIIS_2"/>
    <property type="match status" value="1"/>
</dbReference>
<evidence type="ECO:0000313" key="12">
    <source>
        <dbReference type="Proteomes" id="UP001652623"/>
    </source>
</evidence>
<dbReference type="InterPro" id="IPR036575">
    <property type="entry name" value="TFIIS_cen_dom_sf"/>
</dbReference>
<dbReference type="GO" id="GO:0003746">
    <property type="term" value="F:translation elongation factor activity"/>
    <property type="evidence" value="ECO:0007669"/>
    <property type="project" value="UniProtKB-KW"/>
</dbReference>
<evidence type="ECO:0000256" key="7">
    <source>
        <dbReference type="PROSITE-ProRule" id="PRU00649"/>
    </source>
</evidence>
<keyword evidence="3 6" id="KW-0863">Zinc-finger</keyword>
<keyword evidence="4 8" id="KW-0862">Zinc</keyword>
<sequence length="367" mass="41294">MERELVELFEAAKKAADAATSGDGGSEESRCLDALEQLKDFPVTYHLLVSTQVGKRLRPLTKHPKRKIQTVASSLIEIWKDIVIKETSKDVKNGNVENKTTVKVETPKSDKVVNRTSSLKVTKTETVKVERAGHDVTPSSGKAFKSETVTAERKIVKTENTSVAENVKVEKITKEVKNPALSNSALPKLPSMLKCNDPLRNKVRDMLLEAFSKVSSEAHEDILYQVNECDPIRVAVSVESVLFENWGGSTGSQKAKYRSLMFNLKDPKNPDFRRKVLLGDVKAERLVNMSTAEMASDERKEQTKKLEEKALFDCERGNESKATTDQFKCGRCGQRKTTYYQMQTRSADEPMTTYVTCTNCHNRWKFC</sequence>
<evidence type="ECO:0000256" key="1">
    <source>
        <dbReference type="ARBA" id="ARBA00004123"/>
    </source>
</evidence>
<evidence type="ECO:0000256" key="8">
    <source>
        <dbReference type="RuleBase" id="RU368078"/>
    </source>
</evidence>
<dbReference type="Pfam" id="PF08711">
    <property type="entry name" value="Med26"/>
    <property type="match status" value="1"/>
</dbReference>
<dbReference type="InterPro" id="IPR017923">
    <property type="entry name" value="TFIIS_N"/>
</dbReference>
<name>A0A6P3ZES0_ZIZJJ</name>
<feature type="domain" description="TFIIS-type" evidence="9">
    <location>
        <begin position="325"/>
        <end position="365"/>
    </location>
</feature>
<dbReference type="SUPFAM" id="SSF57783">
    <property type="entry name" value="Zinc beta-ribbon"/>
    <property type="match status" value="1"/>
</dbReference>
<comment type="function">
    <text evidence="8">Necessary for efficient RNA polymerase II transcription elongation past template-encoded arresting sites.</text>
</comment>
<dbReference type="Proteomes" id="UP001652623">
    <property type="component" value="Chromosome 8"/>
</dbReference>
<dbReference type="Gene3D" id="2.20.25.10">
    <property type="match status" value="1"/>
</dbReference>
<gene>
    <name evidence="13" type="primary">LOC107414049</name>
</gene>
<dbReference type="InterPro" id="IPR006289">
    <property type="entry name" value="TFSII"/>
</dbReference>
<dbReference type="FunCoup" id="A0A6P3ZES0">
    <property type="interactions" value="3262"/>
</dbReference>